<protein>
    <recommendedName>
        <fullName evidence="3">cutinase</fullName>
        <ecNumber evidence="3">3.1.1.74</ecNumber>
    </recommendedName>
</protein>
<keyword evidence="13" id="KW-1185">Reference proteome</keyword>
<keyword evidence="4" id="KW-0719">Serine esterase</keyword>
<dbReference type="InterPro" id="IPR029058">
    <property type="entry name" value="AB_hydrolase_fold"/>
</dbReference>
<evidence type="ECO:0000256" key="6">
    <source>
        <dbReference type="ARBA" id="ARBA00022729"/>
    </source>
</evidence>
<keyword evidence="5" id="KW-0964">Secreted</keyword>
<organism evidence="12 13">
    <name type="scientific">Venturia inaequalis</name>
    <name type="common">Apple scab fungus</name>
    <dbReference type="NCBI Taxonomy" id="5025"/>
    <lineage>
        <taxon>Eukaryota</taxon>
        <taxon>Fungi</taxon>
        <taxon>Dikarya</taxon>
        <taxon>Ascomycota</taxon>
        <taxon>Pezizomycotina</taxon>
        <taxon>Dothideomycetes</taxon>
        <taxon>Pleosporomycetidae</taxon>
        <taxon>Venturiales</taxon>
        <taxon>Venturiaceae</taxon>
        <taxon>Venturia</taxon>
    </lineage>
</organism>
<dbReference type="PANTHER" id="PTHR48250">
    <property type="entry name" value="CUTINASE 2-RELATED"/>
    <property type="match status" value="1"/>
</dbReference>
<evidence type="ECO:0000313" key="13">
    <source>
        <dbReference type="Proteomes" id="UP000490939"/>
    </source>
</evidence>
<evidence type="ECO:0000256" key="1">
    <source>
        <dbReference type="ARBA" id="ARBA00004613"/>
    </source>
</evidence>
<comment type="caution">
    <text evidence="12">The sequence shown here is derived from an EMBL/GenBank/DDBJ whole genome shotgun (WGS) entry which is preliminary data.</text>
</comment>
<dbReference type="GO" id="GO:0050525">
    <property type="term" value="F:cutinase activity"/>
    <property type="evidence" value="ECO:0007669"/>
    <property type="project" value="UniProtKB-EC"/>
</dbReference>
<dbReference type="InterPro" id="IPR011150">
    <property type="entry name" value="Cutinase_monf"/>
</dbReference>
<comment type="similarity">
    <text evidence="2">Belongs to the cutinase family.</text>
</comment>
<comment type="subcellular location">
    <subcellularLocation>
        <location evidence="1">Secreted</location>
    </subcellularLocation>
</comment>
<dbReference type="InterPro" id="IPR000675">
    <property type="entry name" value="Cutinase/axe"/>
</dbReference>
<dbReference type="Proteomes" id="UP000490939">
    <property type="component" value="Unassembled WGS sequence"/>
</dbReference>
<reference evidence="12 13" key="1">
    <citation type="submission" date="2019-07" db="EMBL/GenBank/DDBJ databases">
        <title>Venturia inaequalis Genome Resource.</title>
        <authorList>
            <person name="Lichtner F.J."/>
        </authorList>
    </citation>
    <scope>NUCLEOTIDE SEQUENCE [LARGE SCALE GENOMIC DNA]</scope>
    <source>
        <strain evidence="12 13">DMI_063113</strain>
    </source>
</reference>
<evidence type="ECO:0000256" key="7">
    <source>
        <dbReference type="ARBA" id="ARBA00022801"/>
    </source>
</evidence>
<feature type="chain" id="PRO_5034104291" description="cutinase" evidence="11">
    <location>
        <begin position="21"/>
        <end position="251"/>
    </location>
</feature>
<evidence type="ECO:0000256" key="3">
    <source>
        <dbReference type="ARBA" id="ARBA00013095"/>
    </source>
</evidence>
<dbReference type="GO" id="GO:0005576">
    <property type="term" value="C:extracellular region"/>
    <property type="evidence" value="ECO:0007669"/>
    <property type="project" value="UniProtKB-SubCell"/>
</dbReference>
<keyword evidence="7" id="KW-0378">Hydrolase</keyword>
<dbReference type="Gene3D" id="3.40.50.1820">
    <property type="entry name" value="alpha/beta hydrolase"/>
    <property type="match status" value="1"/>
</dbReference>
<comment type="catalytic activity">
    <reaction evidence="9">
        <text>cutin + H2O = cutin monomers.</text>
        <dbReference type="EC" id="3.1.1.74"/>
    </reaction>
</comment>
<feature type="disulfide bond" evidence="10">
    <location>
        <begin position="150"/>
        <end position="157"/>
    </location>
</feature>
<evidence type="ECO:0000256" key="11">
    <source>
        <dbReference type="SAM" id="SignalP"/>
    </source>
</evidence>
<dbReference type="Pfam" id="PF01083">
    <property type="entry name" value="Cutinase"/>
    <property type="match status" value="1"/>
</dbReference>
<feature type="disulfide bond" evidence="10">
    <location>
        <begin position="25"/>
        <end position="95"/>
    </location>
</feature>
<gene>
    <name evidence="12" type="ORF">EG327_001577</name>
</gene>
<evidence type="ECO:0000256" key="2">
    <source>
        <dbReference type="ARBA" id="ARBA00007534"/>
    </source>
</evidence>
<dbReference type="GO" id="GO:0016052">
    <property type="term" value="P:carbohydrate catabolic process"/>
    <property type="evidence" value="ECO:0007669"/>
    <property type="project" value="TreeGrafter"/>
</dbReference>
<keyword evidence="8 10" id="KW-1015">Disulfide bond</keyword>
<proteinExistence type="inferred from homology"/>
<dbReference type="EMBL" id="WNWR01000142">
    <property type="protein sequence ID" value="KAE9990343.1"/>
    <property type="molecule type" value="Genomic_DNA"/>
</dbReference>
<name>A0A8H3VME9_VENIN</name>
<dbReference type="AlphaFoldDB" id="A0A8H3VME9"/>
<evidence type="ECO:0000256" key="8">
    <source>
        <dbReference type="ARBA" id="ARBA00023157"/>
    </source>
</evidence>
<evidence type="ECO:0000313" key="12">
    <source>
        <dbReference type="EMBL" id="KAE9990343.1"/>
    </source>
</evidence>
<evidence type="ECO:0000256" key="5">
    <source>
        <dbReference type="ARBA" id="ARBA00022525"/>
    </source>
</evidence>
<evidence type="ECO:0000256" key="9">
    <source>
        <dbReference type="ARBA" id="ARBA00034045"/>
    </source>
</evidence>
<feature type="signal peptide" evidence="11">
    <location>
        <begin position="1"/>
        <end position="20"/>
    </location>
</feature>
<evidence type="ECO:0000256" key="10">
    <source>
        <dbReference type="PIRSR" id="PIRSR611150-2"/>
    </source>
</evidence>
<dbReference type="SMART" id="SM01110">
    <property type="entry name" value="Cutinase"/>
    <property type="match status" value="1"/>
</dbReference>
<sequence>MMLSFTVLFSVALVLRVVAAQDVKCSHLHLIYARATMEAKGYGAAGGSLITELKKLVPTVTTYAVDYPADWSGCATETKGVNDILKHIDAISKACPEQRFVLGGHSQGSVVVKSSIPKIPQAAKANLLAVTMFGAPPCPAEVKDKCKSYCNAGDDICAGTSNPKSDGLCKDAKGVKLWTGAPIQDEEIMDLATVMNYQNGAFDAKAAEECNADVPEKGHAVSGFAKSYNRDAFYTKAAACYIFKKLKGGLA</sequence>
<dbReference type="SUPFAM" id="SSF53474">
    <property type="entry name" value="alpha/beta-Hydrolases"/>
    <property type="match status" value="1"/>
</dbReference>
<dbReference type="PANTHER" id="PTHR48250:SF3">
    <property type="entry name" value="CUTINASE 1-RELATED"/>
    <property type="match status" value="1"/>
</dbReference>
<accession>A0A8H3VME9</accession>
<evidence type="ECO:0000256" key="4">
    <source>
        <dbReference type="ARBA" id="ARBA00022487"/>
    </source>
</evidence>
<dbReference type="EC" id="3.1.1.74" evidence="3"/>
<keyword evidence="6 11" id="KW-0732">Signal</keyword>